<evidence type="ECO:0000259" key="2">
    <source>
        <dbReference type="Pfam" id="PF13802"/>
    </source>
</evidence>
<feature type="non-terminal residue" evidence="3">
    <location>
        <position position="215"/>
    </location>
</feature>
<dbReference type="GO" id="GO:0005975">
    <property type="term" value="P:carbohydrate metabolic process"/>
    <property type="evidence" value="ECO:0007669"/>
    <property type="project" value="InterPro"/>
</dbReference>
<dbReference type="GO" id="GO:0030246">
    <property type="term" value="F:carbohydrate binding"/>
    <property type="evidence" value="ECO:0007669"/>
    <property type="project" value="InterPro"/>
</dbReference>
<feature type="signal peptide" evidence="1">
    <location>
        <begin position="1"/>
        <end position="19"/>
    </location>
</feature>
<dbReference type="PANTHER" id="PTHR43863:SF2">
    <property type="entry name" value="MALTASE-GLUCOAMYLASE"/>
    <property type="match status" value="1"/>
</dbReference>
<organism evidence="3 4">
    <name type="scientific">Bacteroides graminisolvens</name>
    <dbReference type="NCBI Taxonomy" id="477666"/>
    <lineage>
        <taxon>Bacteria</taxon>
        <taxon>Pseudomonadati</taxon>
        <taxon>Bacteroidota</taxon>
        <taxon>Bacteroidia</taxon>
        <taxon>Bacteroidales</taxon>
        <taxon>Bacteroidaceae</taxon>
        <taxon>Bacteroides</taxon>
    </lineage>
</organism>
<reference evidence="3 4" key="1">
    <citation type="journal article" date="2018" name="Nat. Biotechnol.">
        <title>A standardized bacterial taxonomy based on genome phylogeny substantially revises the tree of life.</title>
        <authorList>
            <person name="Parks D.H."/>
            <person name="Chuvochina M."/>
            <person name="Waite D.W."/>
            <person name="Rinke C."/>
            <person name="Skarshewski A."/>
            <person name="Chaumeil P.A."/>
            <person name="Hugenholtz P."/>
        </authorList>
    </citation>
    <scope>NUCLEOTIDE SEQUENCE [LARGE SCALE GENOMIC DNA]</scope>
    <source>
        <strain evidence="3">UBA9667</strain>
    </source>
</reference>
<gene>
    <name evidence="3" type="ORF">DHW31_08240</name>
</gene>
<dbReference type="Proteomes" id="UP000263098">
    <property type="component" value="Unassembled WGS sequence"/>
</dbReference>
<accession>A0A3D2SER4</accession>
<name>A0A3D2SER4_9BACE</name>
<keyword evidence="1" id="KW-0732">Signal</keyword>
<dbReference type="SUPFAM" id="SSF74650">
    <property type="entry name" value="Galactose mutarotase-like"/>
    <property type="match status" value="1"/>
</dbReference>
<dbReference type="CDD" id="cd14752">
    <property type="entry name" value="GH31_N"/>
    <property type="match status" value="1"/>
</dbReference>
<proteinExistence type="predicted"/>
<evidence type="ECO:0000313" key="4">
    <source>
        <dbReference type="Proteomes" id="UP000263098"/>
    </source>
</evidence>
<dbReference type="EMBL" id="DPVG01000296">
    <property type="protein sequence ID" value="HCK24752.1"/>
    <property type="molecule type" value="Genomic_DNA"/>
</dbReference>
<dbReference type="Pfam" id="PF13802">
    <property type="entry name" value="Gal_mutarotas_2"/>
    <property type="match status" value="1"/>
</dbReference>
<dbReference type="Gene3D" id="2.60.40.1760">
    <property type="entry name" value="glycosyl hydrolase (family 31)"/>
    <property type="match status" value="1"/>
</dbReference>
<feature type="domain" description="Glycoside hydrolase family 31 N-terminal" evidence="2">
    <location>
        <begin position="38"/>
        <end position="197"/>
    </location>
</feature>
<dbReference type="PANTHER" id="PTHR43863">
    <property type="entry name" value="HYDROLASE, PUTATIVE (AFU_ORTHOLOGUE AFUA_1G03140)-RELATED"/>
    <property type="match status" value="1"/>
</dbReference>
<dbReference type="AlphaFoldDB" id="A0A3D2SER4"/>
<dbReference type="InterPro" id="IPR051816">
    <property type="entry name" value="Glycosyl_Hydrolase_31"/>
</dbReference>
<comment type="caution">
    <text evidence="3">The sequence shown here is derived from an EMBL/GenBank/DDBJ whole genome shotgun (WGS) entry which is preliminary data.</text>
</comment>
<feature type="chain" id="PRO_5017793237" evidence="1">
    <location>
        <begin position="20"/>
        <end position="215"/>
    </location>
</feature>
<protein>
    <submittedName>
        <fullName evidence="3">Xylosidase</fullName>
    </submittedName>
</protein>
<sequence>MRTCSLFLILCLGVSTLLAQDYQKTSSGVKTSQGGIDLELQFITPSVVRVVKAPQGHVYTKESVSVIAKPQKVNFQTTVKDNQIILSSGTIKVCVNTQTGAITYQTSKGETLLTEKATGPKFIDFSDAGVKTYIAYQPFLLDKEEGIYGLGQLQNGKMIQRNMTKNLIQGNVEDVSPFFQSTKGYGLFWDNYSPTLFTDNESETSFRSEVADCID</sequence>
<dbReference type="InterPro" id="IPR025887">
    <property type="entry name" value="Glyco_hydro_31_N_dom"/>
</dbReference>
<dbReference type="GO" id="GO:0003824">
    <property type="term" value="F:catalytic activity"/>
    <property type="evidence" value="ECO:0007669"/>
    <property type="project" value="InterPro"/>
</dbReference>
<evidence type="ECO:0000313" key="3">
    <source>
        <dbReference type="EMBL" id="HCK24752.1"/>
    </source>
</evidence>
<evidence type="ECO:0000256" key="1">
    <source>
        <dbReference type="SAM" id="SignalP"/>
    </source>
</evidence>
<dbReference type="InterPro" id="IPR011013">
    <property type="entry name" value="Gal_mutarotase_sf_dom"/>
</dbReference>